<evidence type="ECO:0000313" key="3">
    <source>
        <dbReference type="Proteomes" id="UP000008963"/>
    </source>
</evidence>
<feature type="transmembrane region" description="Helical" evidence="1">
    <location>
        <begin position="92"/>
        <end position="109"/>
    </location>
</feature>
<dbReference type="HOGENOM" id="CLU_1072688_0_0_7"/>
<keyword evidence="1" id="KW-0472">Membrane</keyword>
<feature type="transmembrane region" description="Helical" evidence="1">
    <location>
        <begin position="130"/>
        <end position="154"/>
    </location>
</feature>
<keyword evidence="1" id="KW-0812">Transmembrane</keyword>
<dbReference type="AlphaFoldDB" id="E1X1Q9"/>
<dbReference type="PATRIC" id="fig|862908.3.peg.34"/>
<feature type="transmembrane region" description="Helical" evidence="1">
    <location>
        <begin position="174"/>
        <end position="201"/>
    </location>
</feature>
<feature type="transmembrane region" description="Helical" evidence="1">
    <location>
        <begin position="20"/>
        <end position="37"/>
    </location>
</feature>
<dbReference type="EMBL" id="FQ312005">
    <property type="protein sequence ID" value="CBW24978.1"/>
    <property type="molecule type" value="Genomic_DNA"/>
</dbReference>
<name>E1X1Q9_HALMS</name>
<keyword evidence="3" id="KW-1185">Reference proteome</keyword>
<organism evidence="2 3">
    <name type="scientific">Halobacteriovorax marinus (strain ATCC BAA-682 / DSM 15412 / SJ)</name>
    <name type="common">Bacteriovorax marinus</name>
    <dbReference type="NCBI Taxonomy" id="862908"/>
    <lineage>
        <taxon>Bacteria</taxon>
        <taxon>Pseudomonadati</taxon>
        <taxon>Bdellovibrionota</taxon>
        <taxon>Bacteriovoracia</taxon>
        <taxon>Bacteriovoracales</taxon>
        <taxon>Halobacteriovoraceae</taxon>
        <taxon>Halobacteriovorax</taxon>
    </lineage>
</organism>
<feature type="transmembrane region" description="Helical" evidence="1">
    <location>
        <begin position="213"/>
        <end position="246"/>
    </location>
</feature>
<reference evidence="3" key="1">
    <citation type="journal article" date="2013" name="ISME J.">
        <title>A small predatory core genome in the divergent marine Bacteriovorax marinus SJ and the terrestrial Bdellovibrio bacteriovorus.</title>
        <authorList>
            <person name="Crossman L.C."/>
            <person name="Chen H."/>
            <person name="Cerdeno-Tarraga A.M."/>
            <person name="Brooks K."/>
            <person name="Quail M.A."/>
            <person name="Pineiro S.A."/>
            <person name="Hobley L."/>
            <person name="Sockett R.E."/>
            <person name="Bentley S.D."/>
            <person name="Parkhill J."/>
            <person name="Williams H.N."/>
            <person name="Stine O.C."/>
        </authorList>
    </citation>
    <scope>NUCLEOTIDE SEQUENCE [LARGE SCALE GENOMIC DNA]</scope>
    <source>
        <strain evidence="3">ATCC BAA-682 / DSM 15412 / SJ</strain>
    </source>
</reference>
<accession>E1X1Q9</accession>
<dbReference type="KEGG" id="bmx:BMS_0036"/>
<gene>
    <name evidence="2" type="ordered locus">BMS_0036</name>
</gene>
<protein>
    <submittedName>
        <fullName evidence="2">Integral membrane protein</fullName>
    </submittedName>
</protein>
<proteinExistence type="predicted"/>
<dbReference type="Proteomes" id="UP000008963">
    <property type="component" value="Chromosome"/>
</dbReference>
<sequence>MISIFLKVKGSKSFVDSVPFLIVTLLSWISFFTNLYLDSSMQLIYAYEVISILIVMLFGSNIANFLKLKMLGIFILTLGASFQFTFQYEFLYLYVILSIFIAFNTKLNNDKALSFPYLMFNLMALMKARELIETPFSIGVFSVVATLVILYLVLKKFQSLTVLHKSISYPVWLGLFTFSFPVSYLLIILSLILLLEILQCFEIKFLNRYREKILAATFFIILIPFSLSNLFLAIMIMSMLVISLYLNRSTSANEEGLSC</sequence>
<dbReference type="STRING" id="862908.BMS_0036"/>
<feature type="transmembrane region" description="Helical" evidence="1">
    <location>
        <begin position="43"/>
        <end position="63"/>
    </location>
</feature>
<evidence type="ECO:0000256" key="1">
    <source>
        <dbReference type="SAM" id="Phobius"/>
    </source>
</evidence>
<keyword evidence="1" id="KW-1133">Transmembrane helix</keyword>
<evidence type="ECO:0000313" key="2">
    <source>
        <dbReference type="EMBL" id="CBW24978.1"/>
    </source>
</evidence>